<dbReference type="GO" id="GO:0046982">
    <property type="term" value="F:protein heterodimerization activity"/>
    <property type="evidence" value="ECO:0007669"/>
    <property type="project" value="InterPro"/>
</dbReference>
<name>A0A5N6PX45_9ASTR</name>
<protein>
    <recommendedName>
        <fullName evidence="3">Histone H2A</fullName>
    </recommendedName>
</protein>
<dbReference type="GO" id="GO:0030527">
    <property type="term" value="F:structural constituent of chromatin"/>
    <property type="evidence" value="ECO:0007669"/>
    <property type="project" value="InterPro"/>
</dbReference>
<dbReference type="AlphaFoldDB" id="A0A5N6PX45"/>
<evidence type="ECO:0008006" key="3">
    <source>
        <dbReference type="Google" id="ProtNLM"/>
    </source>
</evidence>
<comment type="caution">
    <text evidence="1">The sequence shown here is derived from an EMBL/GenBank/DDBJ whole genome shotgun (WGS) entry which is preliminary data.</text>
</comment>
<dbReference type="InterPro" id="IPR002119">
    <property type="entry name" value="Histone_H2A"/>
</dbReference>
<reference evidence="1 2" key="1">
    <citation type="submission" date="2019-05" db="EMBL/GenBank/DDBJ databases">
        <title>Mikania micrantha, genome provides insights into the molecular mechanism of rapid growth.</title>
        <authorList>
            <person name="Liu B."/>
        </authorList>
    </citation>
    <scope>NUCLEOTIDE SEQUENCE [LARGE SCALE GENOMIC DNA]</scope>
    <source>
        <strain evidence="1">NLD-2019</strain>
        <tissue evidence="1">Leaf</tissue>
    </source>
</reference>
<dbReference type="Gene3D" id="1.10.20.10">
    <property type="entry name" value="Histone, subunit A"/>
    <property type="match status" value="1"/>
</dbReference>
<dbReference type="GO" id="GO:0000786">
    <property type="term" value="C:nucleosome"/>
    <property type="evidence" value="ECO:0007669"/>
    <property type="project" value="InterPro"/>
</dbReference>
<accession>A0A5N6PX45</accession>
<evidence type="ECO:0000313" key="1">
    <source>
        <dbReference type="EMBL" id="KAD7117368.1"/>
    </source>
</evidence>
<dbReference type="SUPFAM" id="SSF47113">
    <property type="entry name" value="Histone-fold"/>
    <property type="match status" value="1"/>
</dbReference>
<dbReference type="SMART" id="SM00414">
    <property type="entry name" value="H2A"/>
    <property type="match status" value="1"/>
</dbReference>
<dbReference type="GO" id="GO:0003677">
    <property type="term" value="F:DNA binding"/>
    <property type="evidence" value="ECO:0007669"/>
    <property type="project" value="InterPro"/>
</dbReference>
<gene>
    <name evidence="1" type="ORF">E3N88_04636</name>
</gene>
<dbReference type="OrthoDB" id="9421954at2759"/>
<keyword evidence="2" id="KW-1185">Reference proteome</keyword>
<dbReference type="EMBL" id="SZYD01000002">
    <property type="protein sequence ID" value="KAD7117368.1"/>
    <property type="molecule type" value="Genomic_DNA"/>
</dbReference>
<organism evidence="1 2">
    <name type="scientific">Mikania micrantha</name>
    <name type="common">bitter vine</name>
    <dbReference type="NCBI Taxonomy" id="192012"/>
    <lineage>
        <taxon>Eukaryota</taxon>
        <taxon>Viridiplantae</taxon>
        <taxon>Streptophyta</taxon>
        <taxon>Embryophyta</taxon>
        <taxon>Tracheophyta</taxon>
        <taxon>Spermatophyta</taxon>
        <taxon>Magnoliopsida</taxon>
        <taxon>eudicotyledons</taxon>
        <taxon>Gunneridae</taxon>
        <taxon>Pentapetalae</taxon>
        <taxon>asterids</taxon>
        <taxon>campanulids</taxon>
        <taxon>Asterales</taxon>
        <taxon>Asteraceae</taxon>
        <taxon>Asteroideae</taxon>
        <taxon>Heliantheae alliance</taxon>
        <taxon>Eupatorieae</taxon>
        <taxon>Mikania</taxon>
    </lineage>
</organism>
<evidence type="ECO:0000313" key="2">
    <source>
        <dbReference type="Proteomes" id="UP000326396"/>
    </source>
</evidence>
<dbReference type="Proteomes" id="UP000326396">
    <property type="component" value="Linkage Group LG10"/>
</dbReference>
<proteinExistence type="predicted"/>
<dbReference type="InterPro" id="IPR009072">
    <property type="entry name" value="Histone-fold"/>
</dbReference>
<sequence>MSHTHLQPNPFGSRQRLWSLSMQRHQIYQGSFLGADLPATQKTIDVPSAKDWRRGRAWTFSVGRIRCCLKNGRYAKRVEIGVPVYLAAIFEYLVVERQLSCEEASSIGWKKEFVYSWISSIVLKEFKITLLDEDDGSSSTKFMKDQKELPLAKNGHHMKSWTLEFFLGYGSNKATLANGDSTLVGQLACSRWGS</sequence>